<dbReference type="Gene3D" id="3.40.50.720">
    <property type="entry name" value="NAD(P)-binding Rossmann-like Domain"/>
    <property type="match status" value="1"/>
</dbReference>
<accession>A0A6B2LHQ8</accession>
<reference evidence="1" key="1">
    <citation type="journal article" date="2020" name="J. Eukaryot. Microbiol.">
        <title>De novo Sequencing, Assembly and Annotation of the Transcriptome for the Free-Living Testate Amoeba Arcella intermedia.</title>
        <authorList>
            <person name="Ribeiro G.M."/>
            <person name="Porfirio-Sousa A.L."/>
            <person name="Maurer-Alcala X.X."/>
            <person name="Katz L.A."/>
            <person name="Lahr D.J.G."/>
        </authorList>
    </citation>
    <scope>NUCLEOTIDE SEQUENCE</scope>
</reference>
<dbReference type="PANTHER" id="PTHR43544">
    <property type="entry name" value="SHORT-CHAIN DEHYDROGENASE/REDUCTASE"/>
    <property type="match status" value="1"/>
</dbReference>
<sequence length="219" mass="24908">MVGRGEVGEGIDGLAALQRVGEKVQLVDVTQIPLTKEDESVDPSLFPVKEYDEHGQQADRRVDNSWFTRIEDVSTVEMAEVHIVNTMAPFILTSKLRPLLTKDQPTFIINVSSMEGKFSRTKTAYHPHTNMAKASLNMMTRTCSREFAMHDIYMNSVDTGWITYENPLEYDSVKQILKLAPPIDEIDGASRILDPIFHALNTGEKYWGLFYKDYMPSSW</sequence>
<evidence type="ECO:0000313" key="1">
    <source>
        <dbReference type="EMBL" id="NDV36340.1"/>
    </source>
</evidence>
<dbReference type="Pfam" id="PF13561">
    <property type="entry name" value="adh_short_C2"/>
    <property type="match status" value="1"/>
</dbReference>
<name>A0A6B2LHQ8_9EUKA</name>
<evidence type="ECO:0008006" key="2">
    <source>
        <dbReference type="Google" id="ProtNLM"/>
    </source>
</evidence>
<dbReference type="EMBL" id="GIBP01007371">
    <property type="protein sequence ID" value="NDV36340.1"/>
    <property type="molecule type" value="Transcribed_RNA"/>
</dbReference>
<dbReference type="InterPro" id="IPR036291">
    <property type="entry name" value="NAD(P)-bd_dom_sf"/>
</dbReference>
<dbReference type="SUPFAM" id="SSF51735">
    <property type="entry name" value="NAD(P)-binding Rossmann-fold domains"/>
    <property type="match status" value="1"/>
</dbReference>
<dbReference type="GO" id="GO:0016491">
    <property type="term" value="F:oxidoreductase activity"/>
    <property type="evidence" value="ECO:0007669"/>
    <property type="project" value="TreeGrafter"/>
</dbReference>
<protein>
    <recommendedName>
        <fullName evidence="2">Oxidoreductase</fullName>
    </recommendedName>
</protein>
<organism evidence="1">
    <name type="scientific">Arcella intermedia</name>
    <dbReference type="NCBI Taxonomy" id="1963864"/>
    <lineage>
        <taxon>Eukaryota</taxon>
        <taxon>Amoebozoa</taxon>
        <taxon>Tubulinea</taxon>
        <taxon>Elardia</taxon>
        <taxon>Arcellinida</taxon>
        <taxon>Sphaerothecina</taxon>
        <taxon>Arcellidae</taxon>
        <taxon>Arcella</taxon>
    </lineage>
</organism>
<proteinExistence type="predicted"/>
<dbReference type="InterPro" id="IPR051468">
    <property type="entry name" value="Fungal_SecMetab_SDRs"/>
</dbReference>
<dbReference type="InterPro" id="IPR002347">
    <property type="entry name" value="SDR_fam"/>
</dbReference>
<dbReference type="GO" id="GO:0005737">
    <property type="term" value="C:cytoplasm"/>
    <property type="evidence" value="ECO:0007669"/>
    <property type="project" value="TreeGrafter"/>
</dbReference>
<dbReference type="PANTHER" id="PTHR43544:SF2">
    <property type="entry name" value="OXIDOREDUCTASE"/>
    <property type="match status" value="1"/>
</dbReference>
<dbReference type="AlphaFoldDB" id="A0A6B2LHQ8"/>